<evidence type="ECO:0000313" key="2">
    <source>
        <dbReference type="Proteomes" id="UP000605784"/>
    </source>
</evidence>
<protein>
    <submittedName>
        <fullName evidence="1">Uncharacterized protein</fullName>
    </submittedName>
</protein>
<reference evidence="1" key="2">
    <citation type="submission" date="2020-09" db="EMBL/GenBank/DDBJ databases">
        <authorList>
            <person name="Sun Q."/>
            <person name="Ohkuma M."/>
        </authorList>
    </citation>
    <scope>NUCLEOTIDE SEQUENCE</scope>
    <source>
        <strain evidence="1">JCM 17820</strain>
    </source>
</reference>
<keyword evidence="2" id="KW-1185">Reference proteome</keyword>
<comment type="caution">
    <text evidence="1">The sequence shown here is derived from an EMBL/GenBank/DDBJ whole genome shotgun (WGS) entry which is preliminary data.</text>
</comment>
<dbReference type="EMBL" id="BMOU01000005">
    <property type="protein sequence ID" value="GGN98624.1"/>
    <property type="molecule type" value="Genomic_DNA"/>
</dbReference>
<dbReference type="Proteomes" id="UP000605784">
    <property type="component" value="Unassembled WGS sequence"/>
</dbReference>
<organism evidence="1 2">
    <name type="scientific">Haloarcula pellucida</name>
    <dbReference type="NCBI Taxonomy" id="1427151"/>
    <lineage>
        <taxon>Archaea</taxon>
        <taxon>Methanobacteriati</taxon>
        <taxon>Methanobacteriota</taxon>
        <taxon>Stenosarchaea group</taxon>
        <taxon>Halobacteria</taxon>
        <taxon>Halobacteriales</taxon>
        <taxon>Haloarculaceae</taxon>
        <taxon>Haloarcula</taxon>
    </lineage>
</organism>
<name>A0A830GNV8_9EURY</name>
<evidence type="ECO:0000313" key="1">
    <source>
        <dbReference type="EMBL" id="GGN98624.1"/>
    </source>
</evidence>
<reference evidence="1" key="1">
    <citation type="journal article" date="2014" name="Int. J. Syst. Evol. Microbiol.">
        <title>Complete genome sequence of Corynebacterium casei LMG S-19264T (=DSM 44701T), isolated from a smear-ripened cheese.</title>
        <authorList>
            <consortium name="US DOE Joint Genome Institute (JGI-PGF)"/>
            <person name="Walter F."/>
            <person name="Albersmeier A."/>
            <person name="Kalinowski J."/>
            <person name="Ruckert C."/>
        </authorList>
    </citation>
    <scope>NUCLEOTIDE SEQUENCE</scope>
    <source>
        <strain evidence="1">JCM 17820</strain>
    </source>
</reference>
<proteinExistence type="predicted"/>
<sequence length="232" mass="26381">MTASNSNRLMRLAEDGQRLVSDQFLKGDVTLTEADVAPFVEPMPSGVKADLASLNAAVEVVVEEHGQFDTAMDGALAADVHQYLDVSRRVAGDPGLWHWLAVVRYPHFVRQRWEYTSEEAMREKFLGAGSDLYSNAIHRLWWIAELTEDDGDYSLTHEVFGNQTMVNKVFDRWFARYQPAVVAICDELSDEPSWVIDETTRRFNHALTNIQLEGLTETEARDLIRRIISDVH</sequence>
<dbReference type="Pfam" id="PF19866">
    <property type="entry name" value="DUF6339"/>
    <property type="match status" value="1"/>
</dbReference>
<dbReference type="AlphaFoldDB" id="A0A830GNV8"/>
<gene>
    <name evidence="1" type="ORF">GCM10009030_29210</name>
</gene>
<accession>A0A830GNV8</accession>
<dbReference type="InterPro" id="IPR045920">
    <property type="entry name" value="DUF6339"/>
</dbReference>